<feature type="binding site" evidence="2">
    <location>
        <position position="166"/>
    </location>
    <ligand>
        <name>a divalent metal cation</name>
        <dbReference type="ChEBI" id="CHEBI:60240"/>
        <label>2</label>
    </ligand>
</feature>
<keyword evidence="1" id="KW-0378">Hydrolase</keyword>
<dbReference type="Pfam" id="PF01026">
    <property type="entry name" value="TatD_DNase"/>
    <property type="match status" value="1"/>
</dbReference>
<evidence type="ECO:0000256" key="1">
    <source>
        <dbReference type="ARBA" id="ARBA00022801"/>
    </source>
</evidence>
<feature type="binding site" evidence="2">
    <location>
        <position position="248"/>
    </location>
    <ligand>
        <name>a divalent metal cation</name>
        <dbReference type="ChEBI" id="CHEBI:60240"/>
        <label>1</label>
    </ligand>
</feature>
<dbReference type="AlphaFoldDB" id="G8ZNL8"/>
<protein>
    <submittedName>
        <fullName evidence="3">Uncharacterized protein</fullName>
    </submittedName>
</protein>
<dbReference type="KEGG" id="tdl:TDEL_0B00830"/>
<dbReference type="InterPro" id="IPR053044">
    <property type="entry name" value="Metallo-hydrolase/TatD-type"/>
</dbReference>
<accession>G8ZNL8</accession>
<dbReference type="PIRSF" id="PIRSF005902">
    <property type="entry name" value="DNase_TatD"/>
    <property type="match status" value="1"/>
</dbReference>
<proteinExistence type="predicted"/>
<dbReference type="InterPro" id="IPR032466">
    <property type="entry name" value="Metal_Hydrolase"/>
</dbReference>
<keyword evidence="2" id="KW-0479">Metal-binding</keyword>
<name>G8ZNL8_TORDE</name>
<dbReference type="RefSeq" id="XP_003679423.1">
    <property type="nucleotide sequence ID" value="XM_003679375.1"/>
</dbReference>
<dbReference type="HOGENOM" id="CLU_031506_3_1_1"/>
<dbReference type="PANTHER" id="PTHR47345">
    <property type="entry name" value="CUT9-INTERACTING PROTEIN SCN1"/>
    <property type="match status" value="1"/>
</dbReference>
<dbReference type="Proteomes" id="UP000005627">
    <property type="component" value="Chromosome 2"/>
</dbReference>
<dbReference type="EMBL" id="HE616743">
    <property type="protein sequence ID" value="CCE90212.1"/>
    <property type="molecule type" value="Genomic_DNA"/>
</dbReference>
<evidence type="ECO:0000313" key="3">
    <source>
        <dbReference type="EMBL" id="CCE90212.1"/>
    </source>
</evidence>
<keyword evidence="4" id="KW-1185">Reference proteome</keyword>
<dbReference type="GeneID" id="11503422"/>
<dbReference type="PROSITE" id="PS01091">
    <property type="entry name" value="TATD_3"/>
    <property type="match status" value="1"/>
</dbReference>
<sequence>MVPFVDAHCHVSGQGQIEDERETRRCVMSNFSGDWATLKGLDGVEKCFGIHPWYSHLYSVHQCDKRSHYESVLEWRVSEEFEQLLAQLPAPIALDEYIEQDFEESQIAVVGEIGLDKLFRLPENGFYVQNSGARLSRVKVKMAHQIEVFRRMCQLACKYRKPVSLHGVKCHGVLFEQCIQELLPTKEVKVCLHSYTGSFQTLTDSWLRKFPQSRIFLSLSQYINFKTDETGLELVKAIPRSCLLTETDFPIDTQPADQLRAQLQHICEKISQACDLDGLESCKTLIYDNYLRFIA</sequence>
<dbReference type="FunCoup" id="G8ZNL8">
    <property type="interactions" value="63"/>
</dbReference>
<feature type="binding site" evidence="2">
    <location>
        <position position="112"/>
    </location>
    <ligand>
        <name>a divalent metal cation</name>
        <dbReference type="ChEBI" id="CHEBI:60240"/>
        <label>1</label>
    </ligand>
</feature>
<dbReference type="InterPro" id="IPR001130">
    <property type="entry name" value="TatD-like"/>
</dbReference>
<reference evidence="3 4" key="1">
    <citation type="journal article" date="2011" name="Proc. Natl. Acad. Sci. U.S.A.">
        <title>Evolutionary erosion of yeast sex chromosomes by mating-type switching accidents.</title>
        <authorList>
            <person name="Gordon J.L."/>
            <person name="Armisen D."/>
            <person name="Proux-Wera E."/>
            <person name="Oheigeartaigh S.S."/>
            <person name="Byrne K.P."/>
            <person name="Wolfe K.H."/>
        </authorList>
    </citation>
    <scope>NUCLEOTIDE SEQUENCE [LARGE SCALE GENOMIC DNA]</scope>
    <source>
        <strain evidence="4">ATCC 10662 / CBS 1146 / NBRC 0425 / NCYC 2629 / NRRL Y-866</strain>
    </source>
</reference>
<organism evidence="3 4">
    <name type="scientific">Torulaspora delbrueckii</name>
    <name type="common">Yeast</name>
    <name type="synonym">Candida colliculosa</name>
    <dbReference type="NCBI Taxonomy" id="4950"/>
    <lineage>
        <taxon>Eukaryota</taxon>
        <taxon>Fungi</taxon>
        <taxon>Dikarya</taxon>
        <taxon>Ascomycota</taxon>
        <taxon>Saccharomycotina</taxon>
        <taxon>Saccharomycetes</taxon>
        <taxon>Saccharomycetales</taxon>
        <taxon>Saccharomycetaceae</taxon>
        <taxon>Torulaspora</taxon>
    </lineage>
</organism>
<dbReference type="GO" id="GO:0016788">
    <property type="term" value="F:hydrolase activity, acting on ester bonds"/>
    <property type="evidence" value="ECO:0007669"/>
    <property type="project" value="InterPro"/>
</dbReference>
<dbReference type="Gene3D" id="3.20.20.140">
    <property type="entry name" value="Metal-dependent hydrolases"/>
    <property type="match status" value="1"/>
</dbReference>
<dbReference type="OrthoDB" id="413993at2759"/>
<evidence type="ECO:0000256" key="2">
    <source>
        <dbReference type="PIRSR" id="PIRSR005902-1"/>
    </source>
</evidence>
<dbReference type="eggNOG" id="KOG3020">
    <property type="taxonomic scope" value="Eukaryota"/>
</dbReference>
<feature type="binding site" evidence="2">
    <location>
        <position position="193"/>
    </location>
    <ligand>
        <name>a divalent metal cation</name>
        <dbReference type="ChEBI" id="CHEBI:60240"/>
        <label>2</label>
    </ligand>
</feature>
<dbReference type="GO" id="GO:0046872">
    <property type="term" value="F:metal ion binding"/>
    <property type="evidence" value="ECO:0007669"/>
    <property type="project" value="UniProtKB-KW"/>
</dbReference>
<dbReference type="PANTHER" id="PTHR47345:SF1">
    <property type="entry name" value="CUT9-INTERACTING PROTEIN SCN1"/>
    <property type="match status" value="1"/>
</dbReference>
<dbReference type="InterPro" id="IPR018228">
    <property type="entry name" value="DNase_TatD-rel_CS"/>
</dbReference>
<gene>
    <name evidence="3" type="primary">TDEL0B00830</name>
    <name evidence="3" type="ORF">TDEL_0B00830</name>
</gene>
<evidence type="ECO:0000313" key="4">
    <source>
        <dbReference type="Proteomes" id="UP000005627"/>
    </source>
</evidence>
<dbReference type="SUPFAM" id="SSF51556">
    <property type="entry name" value="Metallo-dependent hydrolases"/>
    <property type="match status" value="1"/>
</dbReference>
<dbReference type="InParanoid" id="G8ZNL8"/>